<dbReference type="RefSeq" id="WP_123165637.1">
    <property type="nucleotide sequence ID" value="NZ_RIAX01000007.1"/>
</dbReference>
<gene>
    <name evidence="3" type="ORF">EEX84_10735</name>
</gene>
<feature type="domain" description="VOC" evidence="2">
    <location>
        <begin position="169"/>
        <end position="283"/>
    </location>
</feature>
<reference evidence="3 4" key="1">
    <citation type="journal article" date="2018" name="Int. J. Syst. Evol. Microbiol.">
        <title>Planococcus salinus sp. nov., a moderately halophilic bacterium isolated from a saline-alkali soil.</title>
        <authorList>
            <person name="Gan L."/>
        </authorList>
    </citation>
    <scope>NUCLEOTIDE SEQUENCE [LARGE SCALE GENOMIC DNA]</scope>
    <source>
        <strain evidence="3 4">LCB217</strain>
    </source>
</reference>
<dbReference type="InterPro" id="IPR004360">
    <property type="entry name" value="Glyas_Fos-R_dOase_dom"/>
</dbReference>
<dbReference type="EMBL" id="RIAX01000007">
    <property type="protein sequence ID" value="RNF39169.1"/>
    <property type="molecule type" value="Genomic_DNA"/>
</dbReference>
<comment type="caution">
    <text evidence="3">The sequence shown here is derived from an EMBL/GenBank/DDBJ whole genome shotgun (WGS) entry which is preliminary data.</text>
</comment>
<sequence>MNFHQKPVTYVSEVGLKVIDLPKMTQFYKEVIGFEVISTEENQTSLGVDGTVLLVLETMEGFEPKNQRYAGLYHFAVLLPSRKELGKVLLHLHQLGIRLGSSDHLVSEALYLSDPEGNGIEIYRDREFEEWDWNGDEVRMAVDPLDAEGVVQAAQEAGEVWNGMPSGTVMGHIHLHVSDLPAAQKFYAEGLGFEIMTSMGGQALFLGDQKYHHHIGLNVWNGIGIPALPEKTAGLGYYALMLEHEEKRRNVAERLKAVGAEVIDHENYLETTDPAGNHIRLFV</sequence>
<dbReference type="PROSITE" id="PS00934">
    <property type="entry name" value="GLYOXALASE_I_1"/>
    <property type="match status" value="1"/>
</dbReference>
<proteinExistence type="predicted"/>
<dbReference type="InterPro" id="IPR018146">
    <property type="entry name" value="Glyoxalase_1_CS"/>
</dbReference>
<dbReference type="GO" id="GO:0046872">
    <property type="term" value="F:metal ion binding"/>
    <property type="evidence" value="ECO:0007669"/>
    <property type="project" value="UniProtKB-KW"/>
</dbReference>
<evidence type="ECO:0000256" key="1">
    <source>
        <dbReference type="ARBA" id="ARBA00022723"/>
    </source>
</evidence>
<evidence type="ECO:0000313" key="3">
    <source>
        <dbReference type="EMBL" id="RNF39169.1"/>
    </source>
</evidence>
<evidence type="ECO:0000313" key="4">
    <source>
        <dbReference type="Proteomes" id="UP000275473"/>
    </source>
</evidence>
<dbReference type="InterPro" id="IPR037523">
    <property type="entry name" value="VOC_core"/>
</dbReference>
<dbReference type="PANTHER" id="PTHR43279:SF1">
    <property type="entry name" value="CATECHOL-2,3-DIOXYGENASE"/>
    <property type="match status" value="1"/>
</dbReference>
<dbReference type="OrthoDB" id="9792626at2"/>
<dbReference type="CDD" id="cd16359">
    <property type="entry name" value="VOC_BsCatE_like_C"/>
    <property type="match status" value="1"/>
</dbReference>
<dbReference type="SUPFAM" id="SSF54593">
    <property type="entry name" value="Glyoxalase/Bleomycin resistance protein/Dihydroxybiphenyl dioxygenase"/>
    <property type="match status" value="2"/>
</dbReference>
<feature type="domain" description="VOC" evidence="2">
    <location>
        <begin position="10"/>
        <end position="125"/>
    </location>
</feature>
<dbReference type="Gene3D" id="3.10.180.10">
    <property type="entry name" value="2,3-Dihydroxybiphenyl 1,2-Dioxygenase, domain 1"/>
    <property type="match status" value="2"/>
</dbReference>
<keyword evidence="1" id="KW-0479">Metal-binding</keyword>
<dbReference type="Pfam" id="PF00903">
    <property type="entry name" value="Glyoxalase"/>
    <property type="match status" value="1"/>
</dbReference>
<dbReference type="PANTHER" id="PTHR43279">
    <property type="entry name" value="CATECHOL-2,3-DIOXYGENASE"/>
    <property type="match status" value="1"/>
</dbReference>
<accession>A0A3M8P663</accession>
<protein>
    <submittedName>
        <fullName evidence="3">VOC family protein</fullName>
    </submittedName>
</protein>
<dbReference type="AlphaFoldDB" id="A0A3M8P663"/>
<dbReference type="PROSITE" id="PS51819">
    <property type="entry name" value="VOC"/>
    <property type="match status" value="2"/>
</dbReference>
<evidence type="ECO:0000259" key="2">
    <source>
        <dbReference type="PROSITE" id="PS51819"/>
    </source>
</evidence>
<dbReference type="GO" id="GO:0004462">
    <property type="term" value="F:lactoylglutathione lyase activity"/>
    <property type="evidence" value="ECO:0007669"/>
    <property type="project" value="InterPro"/>
</dbReference>
<organism evidence="3 4">
    <name type="scientific">Planococcus salinus</name>
    <dbReference type="NCBI Taxonomy" id="1848460"/>
    <lineage>
        <taxon>Bacteria</taxon>
        <taxon>Bacillati</taxon>
        <taxon>Bacillota</taxon>
        <taxon>Bacilli</taxon>
        <taxon>Bacillales</taxon>
        <taxon>Caryophanaceae</taxon>
        <taxon>Planococcus</taxon>
    </lineage>
</organism>
<name>A0A3M8P663_9BACL</name>
<keyword evidence="4" id="KW-1185">Reference proteome</keyword>
<dbReference type="Proteomes" id="UP000275473">
    <property type="component" value="Unassembled WGS sequence"/>
</dbReference>
<dbReference type="InterPro" id="IPR029068">
    <property type="entry name" value="Glyas_Bleomycin-R_OHBP_Dase"/>
</dbReference>